<feature type="domain" description="HTH luxR-type" evidence="1">
    <location>
        <begin position="790"/>
        <end position="853"/>
    </location>
</feature>
<dbReference type="AlphaFoldDB" id="A0A934Q7U7"/>
<dbReference type="SUPFAM" id="SSF52540">
    <property type="entry name" value="P-loop containing nucleoside triphosphate hydrolases"/>
    <property type="match status" value="1"/>
</dbReference>
<dbReference type="SUPFAM" id="SSF46894">
    <property type="entry name" value="C-terminal effector domain of the bipartite response regulators"/>
    <property type="match status" value="1"/>
</dbReference>
<dbReference type="RefSeq" id="WP_200116007.1">
    <property type="nucleotide sequence ID" value="NZ_JAEHOH010000018.1"/>
</dbReference>
<dbReference type="Proteomes" id="UP000608530">
    <property type="component" value="Unassembled WGS sequence"/>
</dbReference>
<dbReference type="InterPro" id="IPR036388">
    <property type="entry name" value="WH-like_DNA-bd_sf"/>
</dbReference>
<dbReference type="PROSITE" id="PS50043">
    <property type="entry name" value="HTH_LUXR_2"/>
    <property type="match status" value="1"/>
</dbReference>
<dbReference type="EMBL" id="JAEHOH010000018">
    <property type="protein sequence ID" value="MBK0419865.1"/>
    <property type="molecule type" value="Genomic_DNA"/>
</dbReference>
<comment type="caution">
    <text evidence="2">The sequence shown here is derived from an EMBL/GenBank/DDBJ whole genome shotgun (WGS) entry which is preliminary data.</text>
</comment>
<keyword evidence="3" id="KW-1185">Reference proteome</keyword>
<dbReference type="CDD" id="cd06170">
    <property type="entry name" value="LuxR_C_like"/>
    <property type="match status" value="1"/>
</dbReference>
<dbReference type="SMART" id="SM00421">
    <property type="entry name" value="HTH_LUXR"/>
    <property type="match status" value="1"/>
</dbReference>
<reference evidence="2" key="1">
    <citation type="submission" date="2020-12" db="EMBL/GenBank/DDBJ databases">
        <title>Leucobacter sp. CAS1, isolated from Chromium sludge.</title>
        <authorList>
            <person name="Xu Z."/>
        </authorList>
    </citation>
    <scope>NUCLEOTIDE SEQUENCE</scope>
    <source>
        <strain evidence="2">CSA1</strain>
    </source>
</reference>
<dbReference type="SMART" id="SM00382">
    <property type="entry name" value="AAA"/>
    <property type="match status" value="1"/>
</dbReference>
<dbReference type="InterPro" id="IPR027417">
    <property type="entry name" value="P-loop_NTPase"/>
</dbReference>
<evidence type="ECO:0000259" key="1">
    <source>
        <dbReference type="PROSITE" id="PS50043"/>
    </source>
</evidence>
<protein>
    <submittedName>
        <fullName evidence="2">AAA family ATPase</fullName>
    </submittedName>
</protein>
<proteinExistence type="predicted"/>
<dbReference type="GO" id="GO:0003677">
    <property type="term" value="F:DNA binding"/>
    <property type="evidence" value="ECO:0007669"/>
    <property type="project" value="InterPro"/>
</dbReference>
<evidence type="ECO:0000313" key="3">
    <source>
        <dbReference type="Proteomes" id="UP000608530"/>
    </source>
</evidence>
<name>A0A934Q7U7_9MICO</name>
<evidence type="ECO:0000313" key="2">
    <source>
        <dbReference type="EMBL" id="MBK0419865.1"/>
    </source>
</evidence>
<accession>A0A934Q7U7</accession>
<organism evidence="2 3">
    <name type="scientific">Leucobacter chromiisoli</name>
    <dbReference type="NCBI Taxonomy" id="2796471"/>
    <lineage>
        <taxon>Bacteria</taxon>
        <taxon>Bacillati</taxon>
        <taxon>Actinomycetota</taxon>
        <taxon>Actinomycetes</taxon>
        <taxon>Micrococcales</taxon>
        <taxon>Microbacteriaceae</taxon>
        <taxon>Leucobacter</taxon>
    </lineage>
</organism>
<sequence>MTEREPRQGTVDRLVEETAAQGRATVLTGPAGSGKSHVLRQVQAALLAIGENAPLIVGTASGSSVPLGAFASAADLPTAAQGSPAVVVDAFAHRRSGSILLVDNVDLLDSASLYAVTQLISTTRMPTILTVRDLGMAPQGIQDLYDGGYLAETVLSPLSDAEACRLMSDFVGGVLTPRARGEILAAAGPNPLHLREIIRGSVDDGRLSQTPHGWELHGVPSLTQRLGDLVAERFSRLSTTAIEAAILLALAGELPFDAISADDRKALAHADVIEATDCGWLRLSHPLDARYLLSRGSSALRHELAHRAVDVLRGLTAEARPHAQRQADTLALEYGCDFETSSMIALAEHALGSFDAPLALRAATAVLEREPDTLAAQRAAGLAASLLDQAEAADTHFGEARRLARTDAERTSVALAHAQHFGIRHSNASAALQIIQDELGKVSDTDCVTHLRGASLRWAVVAGQAHDSVTAPREAVSHEGVMSLIAAGVAGVISGPLHETEVLLPRMREVPAELLGLVPGGDSLIELTEIMALSYSGDVLATRRRLARAIAHSQENRPESLGIWEYALGFLEFLSADAERAHALAQASVSHLGWRDSAGLLPAAHALAAAAAVATGRSIAARTALDSIPESAAHDPKVAMLRTWAEAWQAGAERRTDQSAGLLLDTAEWLMTVQHTYFAGMIAHCVARMGRRSVEAAALLRSAHDLAGGGLLRLFTNHADAVAEDDLTALEQVVSDASELGLATTAADARLWMSGINDRSRMPATASRRHLLAADEMRAHMPTMALWNATADRSTLLTEREHRVVRLAADRYSAKEIAEMNGVSANTVTNQLTSAFRKLGVGSRAELRDLLGS</sequence>
<dbReference type="InterPro" id="IPR016032">
    <property type="entry name" value="Sig_transdc_resp-reg_C-effctor"/>
</dbReference>
<dbReference type="Gene3D" id="1.10.10.10">
    <property type="entry name" value="Winged helix-like DNA-binding domain superfamily/Winged helix DNA-binding domain"/>
    <property type="match status" value="1"/>
</dbReference>
<dbReference type="InterPro" id="IPR003593">
    <property type="entry name" value="AAA+_ATPase"/>
</dbReference>
<dbReference type="Pfam" id="PF00196">
    <property type="entry name" value="GerE"/>
    <property type="match status" value="1"/>
</dbReference>
<dbReference type="GO" id="GO:0006355">
    <property type="term" value="P:regulation of DNA-templated transcription"/>
    <property type="evidence" value="ECO:0007669"/>
    <property type="project" value="InterPro"/>
</dbReference>
<gene>
    <name evidence="2" type="ORF">JD276_12560</name>
</gene>
<dbReference type="InterPro" id="IPR000792">
    <property type="entry name" value="Tscrpt_reg_LuxR_C"/>
</dbReference>